<keyword evidence="2" id="KW-1185">Reference proteome</keyword>
<dbReference type="Proteomes" id="UP000189464">
    <property type="component" value="Chromosome"/>
</dbReference>
<accession>A0A1S6J0C5</accession>
<reference evidence="1 2" key="1">
    <citation type="journal article" date="2016" name="Int. J. Syst. Evol. Microbiol.">
        <title>Desulfotomaculum ferrireducens sp. nov., a moderately thermophilic sulfate-reducing and dissimilatory Fe(III)-reducing bacterium isolated from compost.</title>
        <authorList>
            <person name="Yang G."/>
            <person name="Guo J."/>
            <person name="Zhuang L."/>
            <person name="Yuan Y."/>
            <person name="Zhou S."/>
        </authorList>
    </citation>
    <scope>NUCLEOTIDE SEQUENCE [LARGE SCALE GENOMIC DNA]</scope>
    <source>
        <strain evidence="1 2">GSS09</strain>
    </source>
</reference>
<dbReference type="AlphaFoldDB" id="A0A1S6J0C5"/>
<protein>
    <submittedName>
        <fullName evidence="1">Uncharacterized protein</fullName>
    </submittedName>
</protein>
<evidence type="ECO:0000313" key="2">
    <source>
        <dbReference type="Proteomes" id="UP000189464"/>
    </source>
</evidence>
<name>A0A1S6J0C5_9FIRM</name>
<gene>
    <name evidence="1" type="ORF">B0537_02790</name>
</gene>
<proteinExistence type="predicted"/>
<sequence length="131" mass="14892">MPKPGKLLVSFQPGEVTGCYGPGEEELKSIALTLGDMTNRVFDMYFEFSRLADEGVLVREEKIYGQRNTKVSFYYPAALSVATVRRVIVNRLLKEYMSSPDYPHPGIYVVQNKRRELSLLQKPSGKRVCRA</sequence>
<evidence type="ECO:0000313" key="1">
    <source>
        <dbReference type="EMBL" id="AQS60477.1"/>
    </source>
</evidence>
<dbReference type="EMBL" id="CP019698">
    <property type="protein sequence ID" value="AQS60477.1"/>
    <property type="molecule type" value="Genomic_DNA"/>
</dbReference>
<organism evidence="1 2">
    <name type="scientific">Desulforamulus ferrireducens</name>
    <dbReference type="NCBI Taxonomy" id="1833852"/>
    <lineage>
        <taxon>Bacteria</taxon>
        <taxon>Bacillati</taxon>
        <taxon>Bacillota</taxon>
        <taxon>Clostridia</taxon>
        <taxon>Eubacteriales</taxon>
        <taxon>Peptococcaceae</taxon>
        <taxon>Desulforamulus</taxon>
    </lineage>
</organism>
<dbReference type="KEGG" id="dfg:B0537_02790"/>
<dbReference type="OrthoDB" id="1808603at2"/>